<keyword evidence="1" id="KW-0472">Membrane</keyword>
<comment type="caution">
    <text evidence="2">The sequence shown here is derived from an EMBL/GenBank/DDBJ whole genome shotgun (WGS) entry which is preliminary data.</text>
</comment>
<evidence type="ECO:0000256" key="1">
    <source>
        <dbReference type="SAM" id="Phobius"/>
    </source>
</evidence>
<proteinExistence type="predicted"/>
<keyword evidence="1" id="KW-0812">Transmembrane</keyword>
<evidence type="ECO:0000313" key="3">
    <source>
        <dbReference type="Proteomes" id="UP000050535"/>
    </source>
</evidence>
<sequence>MLRRPTCSRSVGTALLAAFLVAGLILGPSTAAAQDASPSVDLTGTSIAVDGGETSTVTAEYQFEIGSAGSGENELASISGTMWQLPDREIGDISATVDGESVDASVTEEDRHLSVSVPVADVSDGDTVTVTLEYEVAGPAGDLRVPLWVPEYSTPGQANVVDATLTLPEGTTVSGSAFPSPTAVDGNTATYELLHVPGFVAAEYGESGPGILSEDTLYSLLGVVVIVGVVVGGLAIDRKTA</sequence>
<organism evidence="2 3">
    <name type="scientific">Halolamina pelagica</name>
    <dbReference type="NCBI Taxonomy" id="699431"/>
    <lineage>
        <taxon>Archaea</taxon>
        <taxon>Methanobacteriati</taxon>
        <taxon>Methanobacteriota</taxon>
        <taxon>Stenosarchaea group</taxon>
        <taxon>Halobacteria</taxon>
        <taxon>Halobacteriales</taxon>
        <taxon>Haloferacaceae</taxon>
    </lineage>
</organism>
<feature type="transmembrane region" description="Helical" evidence="1">
    <location>
        <begin position="217"/>
        <end position="236"/>
    </location>
</feature>
<protein>
    <submittedName>
        <fullName evidence="2">Uncharacterized protein</fullName>
    </submittedName>
</protein>
<dbReference type="Proteomes" id="UP000050535">
    <property type="component" value="Unassembled WGS sequence"/>
</dbReference>
<reference evidence="3" key="1">
    <citation type="submission" date="2013-11" db="EMBL/GenBank/DDBJ databases">
        <authorList>
            <person name="Hoang H.T."/>
            <person name="Killian M.L."/>
            <person name="Madson D.M."/>
            <person name="Arruda P.H.E."/>
            <person name="Sun D."/>
            <person name="Schwartz K.J."/>
            <person name="Yoon K."/>
        </authorList>
    </citation>
    <scope>NUCLEOTIDE SEQUENCE [LARGE SCALE GENOMIC DNA]</scope>
    <source>
        <strain evidence="3">CDK2</strain>
    </source>
</reference>
<keyword evidence="1" id="KW-1133">Transmembrane helix</keyword>
<gene>
    <name evidence="2" type="ORF">SY89_01823</name>
</gene>
<accession>A0A0P7HC54</accession>
<dbReference type="AlphaFoldDB" id="A0A0P7HC54"/>
<keyword evidence="3" id="KW-1185">Reference proteome</keyword>
<name>A0A0P7HC54_9EURY</name>
<dbReference type="STRING" id="699431.SY89_01823"/>
<evidence type="ECO:0000313" key="2">
    <source>
        <dbReference type="EMBL" id="KPN31081.1"/>
    </source>
</evidence>
<dbReference type="EMBL" id="LGUC01000001">
    <property type="protein sequence ID" value="KPN31081.1"/>
    <property type="molecule type" value="Genomic_DNA"/>
</dbReference>